<evidence type="ECO:0000313" key="7">
    <source>
        <dbReference type="EMBL" id="CDO74906.1"/>
    </source>
</evidence>
<dbReference type="EMBL" id="CCBP010000225">
    <property type="protein sequence ID" value="CDO74906.1"/>
    <property type="molecule type" value="Genomic_DNA"/>
</dbReference>
<evidence type="ECO:0000256" key="6">
    <source>
        <dbReference type="SAM" id="Phobius"/>
    </source>
</evidence>
<evidence type="ECO:0000256" key="5">
    <source>
        <dbReference type="SAM" id="MobiDB-lite"/>
    </source>
</evidence>
<feature type="compositionally biased region" description="Polar residues" evidence="5">
    <location>
        <begin position="340"/>
        <end position="353"/>
    </location>
</feature>
<keyword evidence="4 6" id="KW-0472">Membrane</keyword>
<feature type="region of interest" description="Disordered" evidence="5">
    <location>
        <begin position="404"/>
        <end position="431"/>
    </location>
</feature>
<dbReference type="HOGENOM" id="CLU_598597_0_0_1"/>
<feature type="region of interest" description="Disordered" evidence="5">
    <location>
        <begin position="338"/>
        <end position="389"/>
    </location>
</feature>
<feature type="region of interest" description="Disordered" evidence="5">
    <location>
        <begin position="470"/>
        <end position="494"/>
    </location>
</feature>
<dbReference type="OrthoDB" id="2670057at2759"/>
<feature type="region of interest" description="Disordered" evidence="5">
    <location>
        <begin position="234"/>
        <end position="255"/>
    </location>
</feature>
<dbReference type="PANTHER" id="PTHR15549">
    <property type="entry name" value="PAIRED IMMUNOGLOBULIN-LIKE TYPE 2 RECEPTOR"/>
    <property type="match status" value="1"/>
</dbReference>
<evidence type="ECO:0000313" key="8">
    <source>
        <dbReference type="Proteomes" id="UP000029665"/>
    </source>
</evidence>
<evidence type="ECO:0000256" key="4">
    <source>
        <dbReference type="ARBA" id="ARBA00023136"/>
    </source>
</evidence>
<dbReference type="OMA" id="HRWESAE"/>
<sequence>MRIVPHRKARQVDDGQNLPSISGFGGVSTVVPAPVSSAPLVLNTAAPTLSGPLSAPPLAGSAALTLPPSSTTSSTSAPSSSDSAESSSAASKHSQIPLGAVIGACVGAFVVVVVIICFCYAWFKRSTDKLSAAQRRNAESEAEQQRAHQKKTFNRLDSPEKPARGGDLPPPSSGTRDFKESDEKNFSMFKKSPSVRTAYTTKTTTDEDQVTDLPQLDFTKYHPTLAQELALEKPDKPFAAGRQNSGVSWDGETLGDDSFLSLRSMRMDSGTMSPTMVMAKMTPPATTSAIHKWESAEVLTIEEAAAQASSAPAPEPAPEPQSRNPFAAEMAEERRARNNPFFNAQDMNRTSKVIRSRSNSRTSRTSRAQSLVRSESRATQHTITQQNTNPFLDLQDAIPLSSIASTTPDMLTPNSGLPNKPSVPSGSSAEAFSNQHAMASLIAALELPKEEIEERLRVVSMQGSLVSAYSDNDESDIATVREFPLPPGASAPSP</sequence>
<dbReference type="GO" id="GO:0016020">
    <property type="term" value="C:membrane"/>
    <property type="evidence" value="ECO:0007669"/>
    <property type="project" value="UniProtKB-SubCell"/>
</dbReference>
<feature type="compositionally biased region" description="Low complexity" evidence="5">
    <location>
        <begin position="356"/>
        <end position="367"/>
    </location>
</feature>
<feature type="compositionally biased region" description="Pro residues" evidence="5">
    <location>
        <begin position="484"/>
        <end position="494"/>
    </location>
</feature>
<feature type="region of interest" description="Disordered" evidence="5">
    <location>
        <begin position="60"/>
        <end position="88"/>
    </location>
</feature>
<gene>
    <name evidence="7" type="ORF">BN946_scf184988.g13</name>
</gene>
<evidence type="ECO:0000256" key="2">
    <source>
        <dbReference type="ARBA" id="ARBA00022692"/>
    </source>
</evidence>
<feature type="compositionally biased region" description="Basic and acidic residues" evidence="5">
    <location>
        <begin position="176"/>
        <end position="185"/>
    </location>
</feature>
<dbReference type="STRING" id="5643.A0A060SL65"/>
<dbReference type="Proteomes" id="UP000029665">
    <property type="component" value="Unassembled WGS sequence"/>
</dbReference>
<keyword evidence="8" id="KW-1185">Reference proteome</keyword>
<feature type="compositionally biased region" description="Basic and acidic residues" evidence="5">
    <location>
        <begin position="136"/>
        <end position="146"/>
    </location>
</feature>
<keyword evidence="3 6" id="KW-1133">Transmembrane helix</keyword>
<reference evidence="7" key="1">
    <citation type="submission" date="2014-01" db="EMBL/GenBank/DDBJ databases">
        <title>The genome of the white-rot fungus Pycnoporus cinnabarinus: a basidiomycete model with a versatile arsenal for lignocellulosic biomass breakdown.</title>
        <authorList>
            <person name="Levasseur A."/>
            <person name="Lomascolo A."/>
            <person name="Ruiz-Duenas F.J."/>
            <person name="Uzan E."/>
            <person name="Piumi F."/>
            <person name="Kues U."/>
            <person name="Ram A.F.J."/>
            <person name="Murat C."/>
            <person name="Haon M."/>
            <person name="Benoit I."/>
            <person name="Arfi Y."/>
            <person name="Chevret D."/>
            <person name="Drula E."/>
            <person name="Kwon M.J."/>
            <person name="Gouret P."/>
            <person name="Lesage-Meessen L."/>
            <person name="Lombard V."/>
            <person name="Mariette J."/>
            <person name="Noirot C."/>
            <person name="Park J."/>
            <person name="Patyshakuliyeva A."/>
            <person name="Wieneger R.A.B."/>
            <person name="Wosten H.A.B."/>
            <person name="Martin F."/>
            <person name="Coutinho P.M."/>
            <person name="de Vries R."/>
            <person name="Martinez A.T."/>
            <person name="Klopp C."/>
            <person name="Pontarotti P."/>
            <person name="Henrissat B."/>
            <person name="Record E."/>
        </authorList>
    </citation>
    <scope>NUCLEOTIDE SEQUENCE [LARGE SCALE GENOMIC DNA]</scope>
    <source>
        <strain evidence="7">BRFM137</strain>
    </source>
</reference>
<feature type="region of interest" description="Disordered" evidence="5">
    <location>
        <begin position="136"/>
        <end position="186"/>
    </location>
</feature>
<dbReference type="AlphaFoldDB" id="A0A060SL65"/>
<organism evidence="7 8">
    <name type="scientific">Pycnoporus cinnabarinus</name>
    <name type="common">Cinnabar-red polypore</name>
    <name type="synonym">Trametes cinnabarina</name>
    <dbReference type="NCBI Taxonomy" id="5643"/>
    <lineage>
        <taxon>Eukaryota</taxon>
        <taxon>Fungi</taxon>
        <taxon>Dikarya</taxon>
        <taxon>Basidiomycota</taxon>
        <taxon>Agaricomycotina</taxon>
        <taxon>Agaricomycetes</taxon>
        <taxon>Polyporales</taxon>
        <taxon>Polyporaceae</taxon>
        <taxon>Trametes</taxon>
    </lineage>
</organism>
<name>A0A060SL65_PYCCI</name>
<feature type="compositionally biased region" description="Polar residues" evidence="5">
    <location>
        <begin position="368"/>
        <end position="389"/>
    </location>
</feature>
<evidence type="ECO:0000256" key="3">
    <source>
        <dbReference type="ARBA" id="ARBA00022989"/>
    </source>
</evidence>
<evidence type="ECO:0000256" key="1">
    <source>
        <dbReference type="ARBA" id="ARBA00004167"/>
    </source>
</evidence>
<protein>
    <submittedName>
        <fullName evidence="7">Uncharacterized protein</fullName>
    </submittedName>
</protein>
<accession>A0A060SL65</accession>
<comment type="caution">
    <text evidence="7">The sequence shown here is derived from an EMBL/GenBank/DDBJ whole genome shotgun (WGS) entry which is preliminary data.</text>
</comment>
<feature type="transmembrane region" description="Helical" evidence="6">
    <location>
        <begin position="98"/>
        <end position="123"/>
    </location>
</feature>
<dbReference type="InterPro" id="IPR051694">
    <property type="entry name" value="Immunoregulatory_rcpt-like"/>
</dbReference>
<keyword evidence="2 6" id="KW-0812">Transmembrane</keyword>
<comment type="subcellular location">
    <subcellularLocation>
        <location evidence="1">Membrane</location>
        <topology evidence="1">Single-pass membrane protein</topology>
    </subcellularLocation>
</comment>
<proteinExistence type="predicted"/>
<dbReference type="GO" id="GO:0071944">
    <property type="term" value="C:cell periphery"/>
    <property type="evidence" value="ECO:0007669"/>
    <property type="project" value="UniProtKB-ARBA"/>
</dbReference>